<evidence type="ECO:0000313" key="1">
    <source>
        <dbReference type="EMBL" id="SJL17406.1"/>
    </source>
</evidence>
<organism evidence="1 2">
    <name type="scientific">Armillaria ostoyae</name>
    <name type="common">Armillaria root rot fungus</name>
    <dbReference type="NCBI Taxonomy" id="47428"/>
    <lineage>
        <taxon>Eukaryota</taxon>
        <taxon>Fungi</taxon>
        <taxon>Dikarya</taxon>
        <taxon>Basidiomycota</taxon>
        <taxon>Agaricomycotina</taxon>
        <taxon>Agaricomycetes</taxon>
        <taxon>Agaricomycetidae</taxon>
        <taxon>Agaricales</taxon>
        <taxon>Marasmiineae</taxon>
        <taxon>Physalacriaceae</taxon>
        <taxon>Armillaria</taxon>
    </lineage>
</organism>
<sequence>MDTHLLSSPREGSMTAYSQIMFAESTDKNCDNDCILQPVDPSVAAYKLVVDFMQNVFNTQLLIHGFFPKELCAKFQLLQHQTGLIVSGSTGLGFFTQTLFPGADLDLFIRVCFRTIVDDFLKKAGYSGGRKLGHQSALTPLMVDTIAGMETYSANAIASIYEYHNSDTRKFQVIFCTQSPIDVLLSFHSTAPMNFVVHDVAVSLYPRATFNMGVNFKRTDERTPAVAGQHKYANCGWVPVNACDANEDAHLQDVERFIDTNSVMGHSWTLSYLEGDKGWTSQYSVLQRQFPYAPLCVSDHIAHCITDDLLECSDSHLPLAIASIIGDKSVHNFHHDAVTALESSMASCTVKSKDEALAKGMYEFADTSHPILPARCIPTVVVNFSSEGSALPSGDEVLAEGAYEFANTSHPILPAHRIPAVVVNFSSEDEVLAEGAYKFADTSRQILPVCRIPTIVVNFGSEGSVPPSNSAKVEDCKGALREPEGVKEYYNFADTPRHVIPI</sequence>
<protein>
    <submittedName>
        <fullName evidence="1">Uncharacterized protein</fullName>
    </submittedName>
</protein>
<dbReference type="EMBL" id="FUEG01000044">
    <property type="protein sequence ID" value="SJL17406.1"/>
    <property type="molecule type" value="Genomic_DNA"/>
</dbReference>
<gene>
    <name evidence="1" type="ORF">ARMOST_20956</name>
</gene>
<keyword evidence="2" id="KW-1185">Reference proteome</keyword>
<dbReference type="STRING" id="47428.A0A284S8W5"/>
<evidence type="ECO:0000313" key="2">
    <source>
        <dbReference type="Proteomes" id="UP000219338"/>
    </source>
</evidence>
<accession>A0A284S8W5</accession>
<proteinExistence type="predicted"/>
<name>A0A284S8W5_ARMOS</name>
<dbReference type="AlphaFoldDB" id="A0A284S8W5"/>
<reference evidence="2" key="1">
    <citation type="journal article" date="2017" name="Nat. Ecol. Evol.">
        <title>Genome expansion and lineage-specific genetic innovations in the forest pathogenic fungi Armillaria.</title>
        <authorList>
            <person name="Sipos G."/>
            <person name="Prasanna A.N."/>
            <person name="Walter M.C."/>
            <person name="O'Connor E."/>
            <person name="Balint B."/>
            <person name="Krizsan K."/>
            <person name="Kiss B."/>
            <person name="Hess J."/>
            <person name="Varga T."/>
            <person name="Slot J."/>
            <person name="Riley R."/>
            <person name="Boka B."/>
            <person name="Rigling D."/>
            <person name="Barry K."/>
            <person name="Lee J."/>
            <person name="Mihaltcheva S."/>
            <person name="LaButti K."/>
            <person name="Lipzen A."/>
            <person name="Waldron R."/>
            <person name="Moloney N.M."/>
            <person name="Sperisen C."/>
            <person name="Kredics L."/>
            <person name="Vagvoelgyi C."/>
            <person name="Patrignani A."/>
            <person name="Fitzpatrick D."/>
            <person name="Nagy I."/>
            <person name="Doyle S."/>
            <person name="Anderson J.B."/>
            <person name="Grigoriev I.V."/>
            <person name="Gueldener U."/>
            <person name="Muensterkoetter M."/>
            <person name="Nagy L.G."/>
        </authorList>
    </citation>
    <scope>NUCLEOTIDE SEQUENCE [LARGE SCALE GENOMIC DNA]</scope>
    <source>
        <strain evidence="2">C18/9</strain>
    </source>
</reference>
<dbReference type="OrthoDB" id="3041043at2759"/>
<dbReference type="Proteomes" id="UP000219338">
    <property type="component" value="Unassembled WGS sequence"/>
</dbReference>